<reference evidence="3" key="2">
    <citation type="submission" date="2021-08" db="EMBL/GenBank/DDBJ databases">
        <authorList>
            <person name="Gostincar C."/>
            <person name="Sun X."/>
            <person name="Song Z."/>
            <person name="Gunde-Cimerman N."/>
        </authorList>
    </citation>
    <scope>NUCLEOTIDE SEQUENCE</scope>
    <source>
        <strain evidence="3">EXF-9911</strain>
    </source>
</reference>
<feature type="non-terminal residue" evidence="3">
    <location>
        <position position="1"/>
    </location>
</feature>
<dbReference type="Proteomes" id="UP000779574">
    <property type="component" value="Unassembled WGS sequence"/>
</dbReference>
<feature type="signal peptide" evidence="2">
    <location>
        <begin position="1"/>
        <end position="17"/>
    </location>
</feature>
<dbReference type="OrthoDB" id="3945783at2759"/>
<keyword evidence="1" id="KW-0812">Transmembrane</keyword>
<reference evidence="3" key="1">
    <citation type="journal article" date="2021" name="J Fungi (Basel)">
        <title>Virulence traits and population genomics of the black yeast Aureobasidium melanogenum.</title>
        <authorList>
            <person name="Cernosa A."/>
            <person name="Sun X."/>
            <person name="Gostincar C."/>
            <person name="Fang C."/>
            <person name="Gunde-Cimerman N."/>
            <person name="Song Z."/>
        </authorList>
    </citation>
    <scope>NUCLEOTIDE SEQUENCE</scope>
    <source>
        <strain evidence="3">EXF-9911</strain>
    </source>
</reference>
<feature type="transmembrane region" description="Helical" evidence="1">
    <location>
        <begin position="91"/>
        <end position="114"/>
    </location>
</feature>
<gene>
    <name evidence="3" type="ORF">KCU76_g17741</name>
</gene>
<protein>
    <submittedName>
        <fullName evidence="3">Uncharacterized protein</fullName>
    </submittedName>
</protein>
<keyword evidence="2" id="KW-0732">Signal</keyword>
<keyword evidence="1" id="KW-0472">Membrane</keyword>
<feature type="chain" id="PRO_5040164453" evidence="2">
    <location>
        <begin position="18"/>
        <end position="260"/>
    </location>
</feature>
<name>A0A9P8DZJ7_AURME</name>
<accession>A0A9P8DZJ7</accession>
<evidence type="ECO:0000313" key="4">
    <source>
        <dbReference type="Proteomes" id="UP000779574"/>
    </source>
</evidence>
<evidence type="ECO:0000313" key="3">
    <source>
        <dbReference type="EMBL" id="KAG9667388.1"/>
    </source>
</evidence>
<comment type="caution">
    <text evidence="3">The sequence shown here is derived from an EMBL/GenBank/DDBJ whole genome shotgun (WGS) entry which is preliminary data.</text>
</comment>
<proteinExistence type="predicted"/>
<evidence type="ECO:0000256" key="1">
    <source>
        <dbReference type="SAM" id="Phobius"/>
    </source>
</evidence>
<sequence length="260" mass="27815">MRSVALALAYLAAGIHALPRPAVSYAVVNVDGGSAPTSTEAAQTTVISTVVESEAPSTVSEVVYKTVTDSSATATTVSVKTVTETPSFRNLFSAIIAKDIAIISSIVIVIAVSINIVNKHHIARVGTLIGYIICRFVLDRCTGVIFKIICISHRQEQHNHKRRVLDTQQQQQLNNNTISINQLDCIRATSSTLNSSSLSTSAVSTIVVVQTQTVVPAQVAPTSTSYYDNGMWHTSYVVKNFPTLAPSAAGHHWNGTSHRG</sequence>
<organism evidence="3 4">
    <name type="scientific">Aureobasidium melanogenum</name>
    <name type="common">Aureobasidium pullulans var. melanogenum</name>
    <dbReference type="NCBI Taxonomy" id="46634"/>
    <lineage>
        <taxon>Eukaryota</taxon>
        <taxon>Fungi</taxon>
        <taxon>Dikarya</taxon>
        <taxon>Ascomycota</taxon>
        <taxon>Pezizomycotina</taxon>
        <taxon>Dothideomycetes</taxon>
        <taxon>Dothideomycetidae</taxon>
        <taxon>Dothideales</taxon>
        <taxon>Saccotheciaceae</taxon>
        <taxon>Aureobasidium</taxon>
    </lineage>
</organism>
<dbReference type="AlphaFoldDB" id="A0A9P8DZJ7"/>
<evidence type="ECO:0000256" key="2">
    <source>
        <dbReference type="SAM" id="SignalP"/>
    </source>
</evidence>
<keyword evidence="1" id="KW-1133">Transmembrane helix</keyword>
<dbReference type="EMBL" id="JAHFXF010001442">
    <property type="protein sequence ID" value="KAG9667388.1"/>
    <property type="molecule type" value="Genomic_DNA"/>
</dbReference>